<dbReference type="OrthoDB" id="2924307at2"/>
<reference evidence="1 2" key="1">
    <citation type="submission" date="2018-12" db="EMBL/GenBank/DDBJ databases">
        <authorList>
            <person name="Sun L."/>
            <person name="Chen Z."/>
        </authorList>
    </citation>
    <scope>NUCLEOTIDE SEQUENCE [LARGE SCALE GENOMIC DNA]</scope>
    <source>
        <strain evidence="1 2">LMG 29736</strain>
    </source>
</reference>
<protein>
    <submittedName>
        <fullName evidence="1">Uncharacterized protein</fullName>
    </submittedName>
</protein>
<organism evidence="1 2">
    <name type="scientific">Siminovitchia terrae</name>
    <name type="common">Bacillus terrae</name>
    <dbReference type="NCBI Taxonomy" id="1914933"/>
    <lineage>
        <taxon>Bacteria</taxon>
        <taxon>Bacillati</taxon>
        <taxon>Bacillota</taxon>
        <taxon>Bacilli</taxon>
        <taxon>Bacillales</taxon>
        <taxon>Bacillaceae</taxon>
        <taxon>Siminovitchia</taxon>
    </lineage>
</organism>
<dbReference type="AlphaFoldDB" id="A0A429X2E3"/>
<evidence type="ECO:0000313" key="1">
    <source>
        <dbReference type="EMBL" id="RST57636.1"/>
    </source>
</evidence>
<name>A0A429X2E3_SIMTE</name>
<comment type="caution">
    <text evidence="1">The sequence shown here is derived from an EMBL/GenBank/DDBJ whole genome shotgun (WGS) entry which is preliminary data.</text>
</comment>
<dbReference type="Proteomes" id="UP000287296">
    <property type="component" value="Unassembled WGS sequence"/>
</dbReference>
<accession>A0A429X2E3</accession>
<sequence>MSFDTPNGPVFEPENPMLRSFYEMLEELAPMEAGCRKFEKWVEIYEALEYDTRDKGEDVIGIKAV</sequence>
<dbReference type="RefSeq" id="WP_120118286.1">
    <property type="nucleotide sequence ID" value="NZ_QYTW02000030.1"/>
</dbReference>
<gene>
    <name evidence="1" type="ORF">D5F11_021485</name>
</gene>
<dbReference type="EMBL" id="QYTW02000030">
    <property type="protein sequence ID" value="RST57636.1"/>
    <property type="molecule type" value="Genomic_DNA"/>
</dbReference>
<proteinExistence type="predicted"/>
<evidence type="ECO:0000313" key="2">
    <source>
        <dbReference type="Proteomes" id="UP000287296"/>
    </source>
</evidence>